<dbReference type="EC" id="1.14.14.1" evidence="5"/>
<dbReference type="GO" id="GO:0005506">
    <property type="term" value="F:iron ion binding"/>
    <property type="evidence" value="ECO:0007669"/>
    <property type="project" value="InterPro"/>
</dbReference>
<feature type="transmembrane region" description="Helical" evidence="17">
    <location>
        <begin position="320"/>
        <end position="339"/>
    </location>
</feature>
<dbReference type="PROSITE" id="PS00086">
    <property type="entry name" value="CYTOCHROME_P450"/>
    <property type="match status" value="1"/>
</dbReference>
<keyword evidence="17" id="KW-0812">Transmembrane</keyword>
<dbReference type="PANTHER" id="PTHR24292:SF54">
    <property type="entry name" value="CYP9F3-RELATED"/>
    <property type="match status" value="1"/>
</dbReference>
<dbReference type="AlphaFoldDB" id="A0A5E4PXU2"/>
<evidence type="ECO:0000256" key="9">
    <source>
        <dbReference type="ARBA" id="ARBA00022848"/>
    </source>
</evidence>
<reference evidence="18 19" key="1">
    <citation type="submission" date="2017-07" db="EMBL/GenBank/DDBJ databases">
        <authorList>
            <person name="Talla V."/>
            <person name="Backstrom N."/>
        </authorList>
    </citation>
    <scope>NUCLEOTIDE SEQUENCE [LARGE SCALE GENOMIC DNA]</scope>
</reference>
<dbReference type="InterPro" id="IPR001128">
    <property type="entry name" value="Cyt_P450"/>
</dbReference>
<evidence type="ECO:0000313" key="19">
    <source>
        <dbReference type="Proteomes" id="UP000324832"/>
    </source>
</evidence>
<gene>
    <name evidence="18" type="ORF">LSINAPIS_LOCUS3077</name>
</gene>
<comment type="catalytic activity">
    <reaction evidence="14">
        <text>an organic molecule + reduced [NADPH--hemoprotein reductase] + O2 = an alcohol + oxidized [NADPH--hemoprotein reductase] + H2O + H(+)</text>
        <dbReference type="Rhea" id="RHEA:17149"/>
        <dbReference type="Rhea" id="RHEA-COMP:11964"/>
        <dbReference type="Rhea" id="RHEA-COMP:11965"/>
        <dbReference type="ChEBI" id="CHEBI:15377"/>
        <dbReference type="ChEBI" id="CHEBI:15378"/>
        <dbReference type="ChEBI" id="CHEBI:15379"/>
        <dbReference type="ChEBI" id="CHEBI:30879"/>
        <dbReference type="ChEBI" id="CHEBI:57618"/>
        <dbReference type="ChEBI" id="CHEBI:58210"/>
        <dbReference type="ChEBI" id="CHEBI:142491"/>
        <dbReference type="EC" id="1.14.14.1"/>
    </reaction>
</comment>
<dbReference type="GO" id="GO:0005789">
    <property type="term" value="C:endoplasmic reticulum membrane"/>
    <property type="evidence" value="ECO:0007669"/>
    <property type="project" value="UniProtKB-SubCell"/>
</dbReference>
<keyword evidence="10 16" id="KW-0560">Oxidoreductase</keyword>
<accession>A0A5E4PXU2</accession>
<evidence type="ECO:0000256" key="6">
    <source>
        <dbReference type="ARBA" id="ARBA00022617"/>
    </source>
</evidence>
<dbReference type="FunFam" id="1.10.630.10:FF:000182">
    <property type="entry name" value="Cytochrome P450 3A4"/>
    <property type="match status" value="1"/>
</dbReference>
<comment type="subcellular location">
    <subcellularLocation>
        <location evidence="3">Endoplasmic reticulum membrane</location>
        <topology evidence="3">Peripheral membrane protein</topology>
    </subcellularLocation>
    <subcellularLocation>
        <location evidence="2">Microsome membrane</location>
        <topology evidence="2">Peripheral membrane protein</topology>
    </subcellularLocation>
</comment>
<protein>
    <recommendedName>
        <fullName evidence="5">unspecific monooxygenase</fullName>
        <ecNumber evidence="5">1.14.14.1</ecNumber>
    </recommendedName>
</protein>
<dbReference type="SUPFAM" id="SSF48264">
    <property type="entry name" value="Cytochrome P450"/>
    <property type="match status" value="2"/>
</dbReference>
<keyword evidence="17" id="KW-1133">Transmembrane helix</keyword>
<dbReference type="InterPro" id="IPR002401">
    <property type="entry name" value="Cyt_P450_E_grp-I"/>
</dbReference>
<dbReference type="PRINTS" id="PR00385">
    <property type="entry name" value="P450"/>
</dbReference>
<dbReference type="InterPro" id="IPR017972">
    <property type="entry name" value="Cyt_P450_CS"/>
</dbReference>
<evidence type="ECO:0000256" key="5">
    <source>
        <dbReference type="ARBA" id="ARBA00012109"/>
    </source>
</evidence>
<evidence type="ECO:0000256" key="1">
    <source>
        <dbReference type="ARBA" id="ARBA00001971"/>
    </source>
</evidence>
<comment type="cofactor">
    <cofactor evidence="1 15">
        <name>heme</name>
        <dbReference type="ChEBI" id="CHEBI:30413"/>
    </cofactor>
</comment>
<evidence type="ECO:0000256" key="12">
    <source>
        <dbReference type="ARBA" id="ARBA00023033"/>
    </source>
</evidence>
<keyword evidence="7 15" id="KW-0479">Metal-binding</keyword>
<comment type="similarity">
    <text evidence="4 16">Belongs to the cytochrome P450 family.</text>
</comment>
<keyword evidence="13 17" id="KW-0472">Membrane</keyword>
<dbReference type="Gene3D" id="1.10.630.10">
    <property type="entry name" value="Cytochrome P450"/>
    <property type="match status" value="3"/>
</dbReference>
<keyword evidence="12 16" id="KW-0503">Monooxygenase</keyword>
<evidence type="ECO:0000256" key="4">
    <source>
        <dbReference type="ARBA" id="ARBA00010617"/>
    </source>
</evidence>
<dbReference type="GO" id="GO:0020037">
    <property type="term" value="F:heme binding"/>
    <property type="evidence" value="ECO:0007669"/>
    <property type="project" value="InterPro"/>
</dbReference>
<dbReference type="EMBL" id="FZQP02000693">
    <property type="protein sequence ID" value="VVC90085.1"/>
    <property type="molecule type" value="Genomic_DNA"/>
</dbReference>
<evidence type="ECO:0000256" key="15">
    <source>
        <dbReference type="PIRSR" id="PIRSR602401-1"/>
    </source>
</evidence>
<dbReference type="PANTHER" id="PTHR24292">
    <property type="entry name" value="CYTOCHROME P450"/>
    <property type="match status" value="1"/>
</dbReference>
<keyword evidence="11 15" id="KW-0408">Iron</keyword>
<keyword evidence="8" id="KW-0256">Endoplasmic reticulum</keyword>
<evidence type="ECO:0000256" key="16">
    <source>
        <dbReference type="RuleBase" id="RU000461"/>
    </source>
</evidence>
<sequence>MRSTLSPAFTSSKIRLMVPFMEEAGNQMIAALMKKTAETGGPIQVECKDLTSRYANDVIASCAFGLKRLKLTLFSKDTTNFFISLVLDTMKNREENNIIRPDMIHLLMEAKKEWSDTDLVAQAVLFFIGGFETISIGMSFTLYELALHPEVQERLAQEIKETHSKSEGKLDFDLIQNMQYLDMVISEVLRLWPPGILLDRICCKDYNMGKPNKHEKRDFILRKGDLIAIPVFSIHRDAKYFPDPEKFNPERFSDENKHLINSMTYMPFGFGPRNCIGSRFALLEIKMLIYQVLLRMEVSPCEKTCIPSKLLSIGLWSPELNMLFLIWAVVLFATLYLYLRSVYTKFSASGVKNPPTIPLLGNVLPLLLRRRHFADDIDVYYNQYPEERFFGRYEFLNPLVVVRDLELIKKIAIKDFEYFIDHRGFSDEKVMNGKTCDQL</sequence>
<proteinExistence type="inferred from homology"/>
<dbReference type="GO" id="GO:0016712">
    <property type="term" value="F:oxidoreductase activity, acting on paired donors, with incorporation or reduction of molecular oxygen, reduced flavin or flavoprotein as one donor, and incorporation of one atom of oxygen"/>
    <property type="evidence" value="ECO:0007669"/>
    <property type="project" value="UniProtKB-EC"/>
</dbReference>
<dbReference type="InterPro" id="IPR036396">
    <property type="entry name" value="Cyt_P450_sf"/>
</dbReference>
<dbReference type="InterPro" id="IPR050476">
    <property type="entry name" value="Insect_CytP450_Detox"/>
</dbReference>
<dbReference type="PRINTS" id="PR00463">
    <property type="entry name" value="EP450I"/>
</dbReference>
<keyword evidence="9" id="KW-0492">Microsome</keyword>
<evidence type="ECO:0000256" key="10">
    <source>
        <dbReference type="ARBA" id="ARBA00023002"/>
    </source>
</evidence>
<dbReference type="CDD" id="cd11056">
    <property type="entry name" value="CYP6-like"/>
    <property type="match status" value="1"/>
</dbReference>
<evidence type="ECO:0000256" key="14">
    <source>
        <dbReference type="ARBA" id="ARBA00047827"/>
    </source>
</evidence>
<feature type="binding site" description="axial binding residue" evidence="15">
    <location>
        <position position="275"/>
    </location>
    <ligand>
        <name>heme</name>
        <dbReference type="ChEBI" id="CHEBI:30413"/>
    </ligand>
    <ligandPart>
        <name>Fe</name>
        <dbReference type="ChEBI" id="CHEBI:18248"/>
    </ligandPart>
</feature>
<evidence type="ECO:0000256" key="2">
    <source>
        <dbReference type="ARBA" id="ARBA00004174"/>
    </source>
</evidence>
<dbReference type="Pfam" id="PF00067">
    <property type="entry name" value="p450"/>
    <property type="match status" value="2"/>
</dbReference>
<evidence type="ECO:0000256" key="3">
    <source>
        <dbReference type="ARBA" id="ARBA00004406"/>
    </source>
</evidence>
<keyword evidence="6 15" id="KW-0349">Heme</keyword>
<evidence type="ECO:0000256" key="17">
    <source>
        <dbReference type="SAM" id="Phobius"/>
    </source>
</evidence>
<evidence type="ECO:0000256" key="7">
    <source>
        <dbReference type="ARBA" id="ARBA00022723"/>
    </source>
</evidence>
<evidence type="ECO:0000256" key="13">
    <source>
        <dbReference type="ARBA" id="ARBA00023136"/>
    </source>
</evidence>
<evidence type="ECO:0000256" key="11">
    <source>
        <dbReference type="ARBA" id="ARBA00023004"/>
    </source>
</evidence>
<evidence type="ECO:0000256" key="8">
    <source>
        <dbReference type="ARBA" id="ARBA00022824"/>
    </source>
</evidence>
<evidence type="ECO:0000313" key="18">
    <source>
        <dbReference type="EMBL" id="VVC90085.1"/>
    </source>
</evidence>
<name>A0A5E4PXU2_9NEOP</name>
<dbReference type="Proteomes" id="UP000324832">
    <property type="component" value="Unassembled WGS sequence"/>
</dbReference>
<keyword evidence="19" id="KW-1185">Reference proteome</keyword>
<organism evidence="18 19">
    <name type="scientific">Leptidea sinapis</name>
    <dbReference type="NCBI Taxonomy" id="189913"/>
    <lineage>
        <taxon>Eukaryota</taxon>
        <taxon>Metazoa</taxon>
        <taxon>Ecdysozoa</taxon>
        <taxon>Arthropoda</taxon>
        <taxon>Hexapoda</taxon>
        <taxon>Insecta</taxon>
        <taxon>Pterygota</taxon>
        <taxon>Neoptera</taxon>
        <taxon>Endopterygota</taxon>
        <taxon>Lepidoptera</taxon>
        <taxon>Glossata</taxon>
        <taxon>Ditrysia</taxon>
        <taxon>Papilionoidea</taxon>
        <taxon>Pieridae</taxon>
        <taxon>Dismorphiinae</taxon>
        <taxon>Leptidea</taxon>
    </lineage>
</organism>